<proteinExistence type="predicted"/>
<accession>A0ACB9SBZ4</accession>
<protein>
    <submittedName>
        <fullName evidence="1">Uncharacterized protein</fullName>
    </submittedName>
</protein>
<gene>
    <name evidence="1" type="ORF">MLD38_001246</name>
</gene>
<dbReference type="Proteomes" id="UP001057402">
    <property type="component" value="Chromosome 1"/>
</dbReference>
<organism evidence="1 2">
    <name type="scientific">Melastoma candidum</name>
    <dbReference type="NCBI Taxonomy" id="119954"/>
    <lineage>
        <taxon>Eukaryota</taxon>
        <taxon>Viridiplantae</taxon>
        <taxon>Streptophyta</taxon>
        <taxon>Embryophyta</taxon>
        <taxon>Tracheophyta</taxon>
        <taxon>Spermatophyta</taxon>
        <taxon>Magnoliopsida</taxon>
        <taxon>eudicotyledons</taxon>
        <taxon>Gunneridae</taxon>
        <taxon>Pentapetalae</taxon>
        <taxon>rosids</taxon>
        <taxon>malvids</taxon>
        <taxon>Myrtales</taxon>
        <taxon>Melastomataceae</taxon>
        <taxon>Melastomatoideae</taxon>
        <taxon>Melastomateae</taxon>
        <taxon>Melastoma</taxon>
    </lineage>
</organism>
<keyword evidence="2" id="KW-1185">Reference proteome</keyword>
<evidence type="ECO:0000313" key="2">
    <source>
        <dbReference type="Proteomes" id="UP001057402"/>
    </source>
</evidence>
<dbReference type="EMBL" id="CM042880">
    <property type="protein sequence ID" value="KAI4388966.1"/>
    <property type="molecule type" value="Genomic_DNA"/>
</dbReference>
<reference evidence="2" key="1">
    <citation type="journal article" date="2023" name="Front. Plant Sci.">
        <title>Chromosomal-level genome assembly of Melastoma candidum provides insights into trichome evolution.</title>
        <authorList>
            <person name="Zhong Y."/>
            <person name="Wu W."/>
            <person name="Sun C."/>
            <person name="Zou P."/>
            <person name="Liu Y."/>
            <person name="Dai S."/>
            <person name="Zhou R."/>
        </authorList>
    </citation>
    <scope>NUCLEOTIDE SEQUENCE [LARGE SCALE GENOMIC DNA]</scope>
</reference>
<evidence type="ECO:0000313" key="1">
    <source>
        <dbReference type="EMBL" id="KAI4388966.1"/>
    </source>
</evidence>
<comment type="caution">
    <text evidence="1">The sequence shown here is derived from an EMBL/GenBank/DDBJ whole genome shotgun (WGS) entry which is preliminary data.</text>
</comment>
<name>A0ACB9SBZ4_9MYRT</name>
<sequence>MHQNTTLDKMKKQVYSRDSNKRLGMTSGIHIEIQHDEEKKGDRYEVTFNFYFGDYGHIALQRPCITYWDTFLAVMGCVREDQGPALSWLFSKSPRSRTQSCTPLLRIVSRASPSLITLTGSRE</sequence>